<keyword evidence="9" id="KW-0902">Two-component regulatory system</keyword>
<dbReference type="Pfam" id="PF02518">
    <property type="entry name" value="HATPase_c"/>
    <property type="match status" value="1"/>
</dbReference>
<feature type="domain" description="Histidine kinase" evidence="13">
    <location>
        <begin position="282"/>
        <end position="488"/>
    </location>
</feature>
<dbReference type="SMART" id="SM00388">
    <property type="entry name" value="HisKA"/>
    <property type="match status" value="1"/>
</dbReference>
<keyword evidence="8 12" id="KW-1133">Transmembrane helix</keyword>
<dbReference type="Pfam" id="PF00512">
    <property type="entry name" value="HisKA"/>
    <property type="match status" value="1"/>
</dbReference>
<gene>
    <name evidence="15" type="ORF">GCM10020260_03080</name>
</gene>
<keyword evidence="5" id="KW-0808">Transferase</keyword>
<evidence type="ECO:0000259" key="13">
    <source>
        <dbReference type="PROSITE" id="PS50109"/>
    </source>
</evidence>
<dbReference type="EMBL" id="BAAAYG010000002">
    <property type="protein sequence ID" value="GAA3279701.1"/>
    <property type="molecule type" value="Genomic_DNA"/>
</dbReference>
<evidence type="ECO:0000256" key="7">
    <source>
        <dbReference type="ARBA" id="ARBA00022777"/>
    </source>
</evidence>
<dbReference type="SUPFAM" id="SSF158472">
    <property type="entry name" value="HAMP domain-like"/>
    <property type="match status" value="1"/>
</dbReference>
<dbReference type="InterPro" id="IPR005467">
    <property type="entry name" value="His_kinase_dom"/>
</dbReference>
<dbReference type="PANTHER" id="PTHR45436:SF5">
    <property type="entry name" value="SENSOR HISTIDINE KINASE TRCS"/>
    <property type="match status" value="1"/>
</dbReference>
<dbReference type="CDD" id="cd06225">
    <property type="entry name" value="HAMP"/>
    <property type="match status" value="1"/>
</dbReference>
<dbReference type="InterPro" id="IPR050428">
    <property type="entry name" value="TCS_sensor_his_kinase"/>
</dbReference>
<evidence type="ECO:0000256" key="10">
    <source>
        <dbReference type="ARBA" id="ARBA00023136"/>
    </source>
</evidence>
<dbReference type="InterPro" id="IPR036097">
    <property type="entry name" value="HisK_dim/P_sf"/>
</dbReference>
<dbReference type="GO" id="GO:0016301">
    <property type="term" value="F:kinase activity"/>
    <property type="evidence" value="ECO:0007669"/>
    <property type="project" value="UniProtKB-KW"/>
</dbReference>
<keyword evidence="6 12" id="KW-0812">Transmembrane</keyword>
<feature type="compositionally biased region" description="Basic and acidic residues" evidence="11">
    <location>
        <begin position="513"/>
        <end position="528"/>
    </location>
</feature>
<comment type="catalytic activity">
    <reaction evidence="1">
        <text>ATP + protein L-histidine = ADP + protein N-phospho-L-histidine.</text>
        <dbReference type="EC" id="2.7.13.3"/>
    </reaction>
</comment>
<dbReference type="Proteomes" id="UP001501736">
    <property type="component" value="Unassembled WGS sequence"/>
</dbReference>
<dbReference type="SMART" id="SM00304">
    <property type="entry name" value="HAMP"/>
    <property type="match status" value="1"/>
</dbReference>
<evidence type="ECO:0000256" key="2">
    <source>
        <dbReference type="ARBA" id="ARBA00004236"/>
    </source>
</evidence>
<evidence type="ECO:0000256" key="5">
    <source>
        <dbReference type="ARBA" id="ARBA00022679"/>
    </source>
</evidence>
<dbReference type="InterPro" id="IPR036890">
    <property type="entry name" value="HATPase_C_sf"/>
</dbReference>
<dbReference type="PANTHER" id="PTHR45436">
    <property type="entry name" value="SENSOR HISTIDINE KINASE YKOH"/>
    <property type="match status" value="1"/>
</dbReference>
<dbReference type="SUPFAM" id="SSF47384">
    <property type="entry name" value="Homodimeric domain of signal transducing histidine kinase"/>
    <property type="match status" value="1"/>
</dbReference>
<feature type="transmembrane region" description="Helical" evidence="12">
    <location>
        <begin position="199"/>
        <end position="221"/>
    </location>
</feature>
<feature type="domain" description="HAMP" evidence="14">
    <location>
        <begin position="222"/>
        <end position="274"/>
    </location>
</feature>
<evidence type="ECO:0000256" key="1">
    <source>
        <dbReference type="ARBA" id="ARBA00000085"/>
    </source>
</evidence>
<keyword evidence="16" id="KW-1185">Reference proteome</keyword>
<feature type="region of interest" description="Disordered" evidence="11">
    <location>
        <begin position="485"/>
        <end position="528"/>
    </location>
</feature>
<organism evidence="15 16">
    <name type="scientific">Nesterenkonia halobia</name>
    <dbReference type="NCBI Taxonomy" id="37922"/>
    <lineage>
        <taxon>Bacteria</taxon>
        <taxon>Bacillati</taxon>
        <taxon>Actinomycetota</taxon>
        <taxon>Actinomycetes</taxon>
        <taxon>Micrococcales</taxon>
        <taxon>Micrococcaceae</taxon>
        <taxon>Nesterenkonia</taxon>
    </lineage>
</organism>
<dbReference type="InterPro" id="IPR003594">
    <property type="entry name" value="HATPase_dom"/>
</dbReference>
<evidence type="ECO:0000313" key="15">
    <source>
        <dbReference type="EMBL" id="GAA3279701.1"/>
    </source>
</evidence>
<dbReference type="PROSITE" id="PS50885">
    <property type="entry name" value="HAMP"/>
    <property type="match status" value="1"/>
</dbReference>
<dbReference type="Gene3D" id="3.30.565.10">
    <property type="entry name" value="Histidine kinase-like ATPase, C-terminal domain"/>
    <property type="match status" value="1"/>
</dbReference>
<accession>A0ABP6R936</accession>
<dbReference type="InterPro" id="IPR004358">
    <property type="entry name" value="Sig_transdc_His_kin-like_C"/>
</dbReference>
<evidence type="ECO:0000259" key="14">
    <source>
        <dbReference type="PROSITE" id="PS50885"/>
    </source>
</evidence>
<dbReference type="CDD" id="cd00075">
    <property type="entry name" value="HATPase"/>
    <property type="match status" value="1"/>
</dbReference>
<keyword evidence="10 12" id="KW-0472">Membrane</keyword>
<evidence type="ECO:0000256" key="11">
    <source>
        <dbReference type="SAM" id="MobiDB-lite"/>
    </source>
</evidence>
<dbReference type="EC" id="2.7.13.3" evidence="3"/>
<dbReference type="InterPro" id="IPR003660">
    <property type="entry name" value="HAMP_dom"/>
</dbReference>
<dbReference type="SUPFAM" id="SSF55874">
    <property type="entry name" value="ATPase domain of HSP90 chaperone/DNA topoisomerase II/histidine kinase"/>
    <property type="match status" value="1"/>
</dbReference>
<dbReference type="InterPro" id="IPR003661">
    <property type="entry name" value="HisK_dim/P_dom"/>
</dbReference>
<evidence type="ECO:0000256" key="12">
    <source>
        <dbReference type="SAM" id="Phobius"/>
    </source>
</evidence>
<comment type="subcellular location">
    <subcellularLocation>
        <location evidence="2">Cell membrane</location>
    </subcellularLocation>
</comment>
<evidence type="ECO:0000256" key="3">
    <source>
        <dbReference type="ARBA" id="ARBA00012438"/>
    </source>
</evidence>
<proteinExistence type="predicted"/>
<dbReference type="PRINTS" id="PR00344">
    <property type="entry name" value="BCTRLSENSOR"/>
</dbReference>
<dbReference type="Gene3D" id="6.10.340.10">
    <property type="match status" value="1"/>
</dbReference>
<comment type="caution">
    <text evidence="15">The sequence shown here is derived from an EMBL/GenBank/DDBJ whole genome shotgun (WGS) entry which is preliminary data.</text>
</comment>
<evidence type="ECO:0000256" key="4">
    <source>
        <dbReference type="ARBA" id="ARBA00022553"/>
    </source>
</evidence>
<dbReference type="PROSITE" id="PS50109">
    <property type="entry name" value="HIS_KIN"/>
    <property type="match status" value="1"/>
</dbReference>
<name>A0ABP6R936_9MICC</name>
<feature type="compositionally biased region" description="Acidic residues" evidence="11">
    <location>
        <begin position="494"/>
        <end position="512"/>
    </location>
</feature>
<reference evidence="16" key="1">
    <citation type="journal article" date="2019" name="Int. J. Syst. Evol. Microbiol.">
        <title>The Global Catalogue of Microorganisms (GCM) 10K type strain sequencing project: providing services to taxonomists for standard genome sequencing and annotation.</title>
        <authorList>
            <consortium name="The Broad Institute Genomics Platform"/>
            <consortium name="The Broad Institute Genome Sequencing Center for Infectious Disease"/>
            <person name="Wu L."/>
            <person name="Ma J."/>
        </authorList>
    </citation>
    <scope>NUCLEOTIDE SEQUENCE [LARGE SCALE GENOMIC DNA]</scope>
    <source>
        <strain evidence="16">JCM 11483</strain>
    </source>
</reference>
<dbReference type="CDD" id="cd00082">
    <property type="entry name" value="HisKA"/>
    <property type="match status" value="1"/>
</dbReference>
<keyword evidence="7 15" id="KW-0418">Kinase</keyword>
<keyword evidence="4" id="KW-0597">Phosphoprotein</keyword>
<dbReference type="SMART" id="SM00387">
    <property type="entry name" value="HATPase_c"/>
    <property type="match status" value="1"/>
</dbReference>
<protein>
    <recommendedName>
        <fullName evidence="3">histidine kinase</fullName>
        <ecNumber evidence="3">2.7.13.3</ecNumber>
    </recommendedName>
</protein>
<dbReference type="Gene3D" id="1.10.287.130">
    <property type="match status" value="1"/>
</dbReference>
<evidence type="ECO:0000313" key="16">
    <source>
        <dbReference type="Proteomes" id="UP001501736"/>
    </source>
</evidence>
<evidence type="ECO:0000256" key="8">
    <source>
        <dbReference type="ARBA" id="ARBA00022989"/>
    </source>
</evidence>
<feature type="transmembrane region" description="Helical" evidence="12">
    <location>
        <begin position="32"/>
        <end position="54"/>
    </location>
</feature>
<evidence type="ECO:0000256" key="9">
    <source>
        <dbReference type="ARBA" id="ARBA00023012"/>
    </source>
</evidence>
<sequence>MDMERPPAQPDAATLRRFPRPAARGLSVRSRILVAVVGLAALALLAAGATAFVIQQVQVEQRMDAELRADAEQFRVLHDVGIDPTTGEDFSSPTDLVRTALQRIMPTRNEDVVGMVDGEVAYTSSVTRMTMEDDDQLIEALAPLATAERSSMTTITTDVTTYRVAVVPVQPEGPEDGSVAAFAMAYDASAEKDIFAEGFMIYAIVATLSLVVVAVVGSVIAGRLLRPVGVLAHSARRIGREDLTERIPVTGRDDLAEMTRSVNEMLDRLETSMRAQDQLVQDVSHELRTPLTILRGHLEVLDVGDPEDVIATRRLTLDEMQRMNRVIDDMTTLAQAGQPGFVHPAPVEVGRLTDEVYDKAVALGEQRWVVAARAEGEAMLDRERITQAWLQLAANAAKFSPPGAEVRMGSELVGSELRLTMRDQGSGIAEEDQERIFTRFGRTDASKPGSGLGLPIVREIVRAHGGRVEVDSELAVGTVFTIVVPTDGPGEAPVVEDEPILEPDDTNPDAPDADERTDSERSEREAAR</sequence>
<evidence type="ECO:0000256" key="6">
    <source>
        <dbReference type="ARBA" id="ARBA00022692"/>
    </source>
</evidence>
<dbReference type="Pfam" id="PF00672">
    <property type="entry name" value="HAMP"/>
    <property type="match status" value="1"/>
</dbReference>